<reference evidence="1 2" key="1">
    <citation type="submission" date="2019-11" db="EMBL/GenBank/DDBJ databases">
        <authorList>
            <person name="Dong K."/>
        </authorList>
    </citation>
    <scope>NUCLEOTIDE SEQUENCE [LARGE SCALE GENOMIC DNA]</scope>
    <source>
        <strain evidence="1 2">DK608</strain>
    </source>
</reference>
<keyword evidence="2" id="KW-1185">Reference proteome</keyword>
<name>A0A6L6IXL3_9RHOB</name>
<dbReference type="RefSeq" id="WP_155044219.1">
    <property type="nucleotide sequence ID" value="NZ_WMIH01000007.1"/>
</dbReference>
<organism evidence="1 2">
    <name type="scientific">Paracoccus shanxieyensis</name>
    <dbReference type="NCBI Taxonomy" id="2675752"/>
    <lineage>
        <taxon>Bacteria</taxon>
        <taxon>Pseudomonadati</taxon>
        <taxon>Pseudomonadota</taxon>
        <taxon>Alphaproteobacteria</taxon>
        <taxon>Rhodobacterales</taxon>
        <taxon>Paracoccaceae</taxon>
        <taxon>Paracoccus</taxon>
    </lineage>
</organism>
<evidence type="ECO:0000313" key="2">
    <source>
        <dbReference type="Proteomes" id="UP000478740"/>
    </source>
</evidence>
<gene>
    <name evidence="1" type="ORF">GL284_08695</name>
</gene>
<accession>A0A6L6IXL3</accession>
<sequence>MNRIGIGFLLAAVFAMVAGDLLAGEPSRDTQGTPQKFYLTFDLFSPADITCDATGPGVRTKFQRNLAGRPILRVTGNAWDAQITCARPDGSRFTTTANRSEYYNTAEPLRATVLFREGKDAMQVLLERGDREIGTPQRNFVRVQ</sequence>
<comment type="caution">
    <text evidence="1">The sequence shown here is derived from an EMBL/GenBank/DDBJ whole genome shotgun (WGS) entry which is preliminary data.</text>
</comment>
<dbReference type="Proteomes" id="UP000478740">
    <property type="component" value="Unassembled WGS sequence"/>
</dbReference>
<proteinExistence type="predicted"/>
<dbReference type="AlphaFoldDB" id="A0A6L6IXL3"/>
<protein>
    <submittedName>
        <fullName evidence="1">Uncharacterized protein</fullName>
    </submittedName>
</protein>
<dbReference type="EMBL" id="WMII01000007">
    <property type="protein sequence ID" value="MTH64348.1"/>
    <property type="molecule type" value="Genomic_DNA"/>
</dbReference>
<evidence type="ECO:0000313" key="1">
    <source>
        <dbReference type="EMBL" id="MTH64348.1"/>
    </source>
</evidence>